<feature type="transmembrane region" description="Helical" evidence="1">
    <location>
        <begin position="26"/>
        <end position="50"/>
    </location>
</feature>
<evidence type="ECO:0000256" key="1">
    <source>
        <dbReference type="SAM" id="Phobius"/>
    </source>
</evidence>
<keyword evidence="1" id="KW-1133">Transmembrane helix</keyword>
<name>A0A068NX51_FIMGI</name>
<dbReference type="AlphaFoldDB" id="A0A068NX51"/>
<gene>
    <name evidence="2" type="ORF">OP10G_2831</name>
</gene>
<keyword evidence="1" id="KW-0812">Transmembrane</keyword>
<dbReference type="STRING" id="661478.OP10G_2831"/>
<evidence type="ECO:0000313" key="3">
    <source>
        <dbReference type="Proteomes" id="UP000027982"/>
    </source>
</evidence>
<dbReference type="Proteomes" id="UP000027982">
    <property type="component" value="Chromosome"/>
</dbReference>
<feature type="transmembrane region" description="Helical" evidence="1">
    <location>
        <begin position="56"/>
        <end position="78"/>
    </location>
</feature>
<dbReference type="HOGENOM" id="CLU_2464507_0_0_0"/>
<keyword evidence="3" id="KW-1185">Reference proteome</keyword>
<protein>
    <submittedName>
        <fullName evidence="2">Uncharacterized protein</fullName>
    </submittedName>
</protein>
<dbReference type="EMBL" id="CP007139">
    <property type="protein sequence ID" value="AIE86199.1"/>
    <property type="molecule type" value="Genomic_DNA"/>
</dbReference>
<keyword evidence="1" id="KW-0472">Membrane</keyword>
<proteinExistence type="predicted"/>
<reference evidence="2 3" key="1">
    <citation type="journal article" date="2014" name="PLoS ONE">
        <title>The first complete genome sequence of the class fimbriimonadia in the phylum armatimonadetes.</title>
        <authorList>
            <person name="Hu Z.Y."/>
            <person name="Wang Y.Z."/>
            <person name="Im W.T."/>
            <person name="Wang S.Y."/>
            <person name="Zhao G.P."/>
            <person name="Zheng H.J."/>
            <person name="Quan Z.X."/>
        </authorList>
    </citation>
    <scope>NUCLEOTIDE SEQUENCE [LARGE SCALE GENOMIC DNA]</scope>
    <source>
        <strain evidence="2">Gsoil 348</strain>
    </source>
</reference>
<evidence type="ECO:0000313" key="2">
    <source>
        <dbReference type="EMBL" id="AIE86199.1"/>
    </source>
</evidence>
<organism evidence="2 3">
    <name type="scientific">Fimbriimonas ginsengisoli Gsoil 348</name>
    <dbReference type="NCBI Taxonomy" id="661478"/>
    <lineage>
        <taxon>Bacteria</taxon>
        <taxon>Bacillati</taxon>
        <taxon>Armatimonadota</taxon>
        <taxon>Fimbriimonadia</taxon>
        <taxon>Fimbriimonadales</taxon>
        <taxon>Fimbriimonadaceae</taxon>
        <taxon>Fimbriimonas</taxon>
    </lineage>
</organism>
<dbReference type="KEGG" id="fgi:OP10G_2831"/>
<sequence>MLLNQSPNDKTPDEVRNQIYRFLMMMLWIVTPVLLVCNLVYFFVAIFAFVRGGSDQLLYSVAGSGSSLLSFGGLTMFVGRVLGYIRSV</sequence>
<accession>A0A068NX51</accession>